<dbReference type="PATRIC" id="fig|1702221.3.peg.1744"/>
<dbReference type="Gene3D" id="3.90.1300.10">
    <property type="entry name" value="Amidase signature (AS) domain"/>
    <property type="match status" value="1"/>
</dbReference>
<reference evidence="2 3" key="1">
    <citation type="journal article" date="2016" name="Gut Pathog.">
        <title>Whole genome sequencing of "Faecalibaculum rodentium" ALO17, isolated from C57BL/6J laboratory mouse feces.</title>
        <authorList>
            <person name="Lim S."/>
            <person name="Chang D.H."/>
            <person name="Ahn S."/>
            <person name="Kim B.C."/>
        </authorList>
    </citation>
    <scope>NUCLEOTIDE SEQUENCE [LARGE SCALE GENOMIC DNA]</scope>
    <source>
        <strain evidence="2 3">Alo17</strain>
    </source>
</reference>
<dbReference type="Proteomes" id="UP000069771">
    <property type="component" value="Chromosome"/>
</dbReference>
<protein>
    <recommendedName>
        <fullName evidence="1">Amidase domain-containing protein</fullName>
    </recommendedName>
</protein>
<name>A0A140DW95_9FIRM</name>
<dbReference type="InterPro" id="IPR036928">
    <property type="entry name" value="AS_sf"/>
</dbReference>
<gene>
    <name evidence="2" type="ORF">AALO17_17880</name>
</gene>
<dbReference type="KEGG" id="fro:AALO17_17880"/>
<evidence type="ECO:0000313" key="3">
    <source>
        <dbReference type="Proteomes" id="UP000069771"/>
    </source>
</evidence>
<dbReference type="RefSeq" id="WP_067557954.1">
    <property type="nucleotide sequence ID" value="NZ_CAMTBT010000003.1"/>
</dbReference>
<dbReference type="Pfam" id="PF01425">
    <property type="entry name" value="Amidase"/>
    <property type="match status" value="1"/>
</dbReference>
<evidence type="ECO:0000259" key="1">
    <source>
        <dbReference type="Pfam" id="PF01425"/>
    </source>
</evidence>
<proteinExistence type="predicted"/>
<dbReference type="EMBL" id="CP011391">
    <property type="protein sequence ID" value="AMK54922.1"/>
    <property type="molecule type" value="Genomic_DNA"/>
</dbReference>
<feature type="domain" description="Amidase" evidence="1">
    <location>
        <begin position="89"/>
        <end position="131"/>
    </location>
</feature>
<sequence>MSRIREYAKKTFLAMKNPAGSVQEVFVNALDRIGEENDCQYMGVKNVRQIPADLVKKLEGNGFALHTLDRHSHNGRAVDYNLHNPITGRPMTGSSSGTAINVFLGINDLGIGTDGGGSVLAPAAAVNCFGFISPLIEAGHMKQYAKLSTDGIEFYPSIGFVTRDFSTMCKAVNAILPVTGNPGEEEAVILVSRALARRLESPITGEVPAAVPEAGNRREPLIGFLEEQLQRCDVFADFEEKIDFSGLGDTVLGHFDPVTAVVQNRSGKGLIRVANMVKATALTVPVRDLSSCITLYCESTPEKTGKLLQVAAALVQPEDELIRRYFRDPAPYFEEGFTWHH</sequence>
<accession>A0A140DW95</accession>
<dbReference type="GeneID" id="78478438"/>
<dbReference type="STRING" id="1702221.AALO17_17880"/>
<organism evidence="2 3">
    <name type="scientific">Faecalibaculum rodentium</name>
    <dbReference type="NCBI Taxonomy" id="1702221"/>
    <lineage>
        <taxon>Bacteria</taxon>
        <taxon>Bacillati</taxon>
        <taxon>Bacillota</taxon>
        <taxon>Erysipelotrichia</taxon>
        <taxon>Erysipelotrichales</taxon>
        <taxon>Erysipelotrichaceae</taxon>
        <taxon>Faecalibaculum</taxon>
    </lineage>
</organism>
<keyword evidence="3" id="KW-1185">Reference proteome</keyword>
<evidence type="ECO:0000313" key="2">
    <source>
        <dbReference type="EMBL" id="AMK54922.1"/>
    </source>
</evidence>
<dbReference type="OrthoDB" id="3194737at2"/>
<dbReference type="AlphaFoldDB" id="A0A140DW95"/>
<dbReference type="InterPro" id="IPR023631">
    <property type="entry name" value="Amidase_dom"/>
</dbReference>
<dbReference type="SUPFAM" id="SSF75304">
    <property type="entry name" value="Amidase signature (AS) enzymes"/>
    <property type="match status" value="1"/>
</dbReference>